<evidence type="ECO:0000256" key="10">
    <source>
        <dbReference type="ARBA" id="ARBA00022989"/>
    </source>
</evidence>
<feature type="compositionally biased region" description="Polar residues" evidence="12">
    <location>
        <begin position="279"/>
        <end position="291"/>
    </location>
</feature>
<dbReference type="SMART" id="SM00382">
    <property type="entry name" value="AAA"/>
    <property type="match status" value="1"/>
</dbReference>
<dbReference type="CDD" id="cd03225">
    <property type="entry name" value="ABC_cobalt_CbiO_domain1"/>
    <property type="match status" value="1"/>
</dbReference>
<sequence length="556" mass="60980">MLLELDDIHVQTQSNTRLTAVSTTVSEGEYLLIVGRNGAGKSSLLDVMNGLLRPTSGTVRVNGQVLWGGRHSRGDRHQIGYLDQSAEFSLFAGTVVEEFAFTYGVKPHQLMQDLTPVQAALAAVGLDDVDVTSSPAEWSLGMQRRFALALILASPLACLMLDEPTAGLDACSEQALLRQIDQVYQSGRTVVIASHDLDTFLPRATRVWVVEEGQIVFDGPAATFREHPSVWANRHVPTPASLRLCQALTASGLPLALTSSPAPEDLARQLAQIQREHGSNSMTPTKVTSTQTKEEVEQTTSTPERKKRANGPDPRARWLGVTCITISLALTSGARAAELGVAATIFFLILFRASLRRVGQWTIVWAIFATMTTLFSAGQLGYPFQPQQAYGIQFEVARATLVQLLPYWCFLQIGQLLVSRTTALQVHSMVAWVLRSLRLPPRVCHGAGLLAGMIFRFIPAIGAMYQAQLRAYHVRTHRLQKSWGATFRVNAVLAPLMIRLIHFGETTTDAMQARRIFATPLNLRAILNERLTLRDWLTGGLGVSLALLILIAARFG</sequence>
<dbReference type="InterPro" id="IPR003593">
    <property type="entry name" value="AAA+_ATPase"/>
</dbReference>
<dbReference type="InterPro" id="IPR003339">
    <property type="entry name" value="ABC/ECF_trnsptr_transmembrane"/>
</dbReference>
<dbReference type="EMBL" id="JBHUCX010000073">
    <property type="protein sequence ID" value="MFD1676587.1"/>
    <property type="molecule type" value="Genomic_DNA"/>
</dbReference>
<evidence type="ECO:0000256" key="11">
    <source>
        <dbReference type="ARBA" id="ARBA00023136"/>
    </source>
</evidence>
<evidence type="ECO:0000313" key="15">
    <source>
        <dbReference type="EMBL" id="MFD1676587.1"/>
    </source>
</evidence>
<evidence type="ECO:0000256" key="1">
    <source>
        <dbReference type="ARBA" id="ARBA00004141"/>
    </source>
</evidence>
<feature type="transmembrane region" description="Helical" evidence="13">
    <location>
        <begin position="536"/>
        <end position="555"/>
    </location>
</feature>
<dbReference type="SUPFAM" id="SSF52540">
    <property type="entry name" value="P-loop containing nucleoside triphosphate hydrolases"/>
    <property type="match status" value="1"/>
</dbReference>
<accession>A0ABW4JJP8</accession>
<dbReference type="InterPro" id="IPR027417">
    <property type="entry name" value="P-loop_NTPase"/>
</dbReference>
<evidence type="ECO:0000256" key="12">
    <source>
        <dbReference type="SAM" id="MobiDB-lite"/>
    </source>
</evidence>
<dbReference type="CDD" id="cd16914">
    <property type="entry name" value="EcfT"/>
    <property type="match status" value="1"/>
</dbReference>
<dbReference type="Gene3D" id="3.40.50.300">
    <property type="entry name" value="P-loop containing nucleotide triphosphate hydrolases"/>
    <property type="match status" value="1"/>
</dbReference>
<proteinExistence type="inferred from homology"/>
<feature type="transmembrane region" description="Helical" evidence="13">
    <location>
        <begin position="363"/>
        <end position="384"/>
    </location>
</feature>
<dbReference type="RefSeq" id="WP_377944492.1">
    <property type="nucleotide sequence ID" value="NZ_JBHUCX010000073.1"/>
</dbReference>
<name>A0ABW4JJP8_9BACL</name>
<keyword evidence="11 13" id="KW-0472">Membrane</keyword>
<evidence type="ECO:0000256" key="7">
    <source>
        <dbReference type="ARBA" id="ARBA00022741"/>
    </source>
</evidence>
<keyword evidence="10 13" id="KW-1133">Transmembrane helix</keyword>
<comment type="caution">
    <text evidence="15">The sequence shown here is derived from an EMBL/GenBank/DDBJ whole genome shotgun (WGS) entry which is preliminary data.</text>
</comment>
<evidence type="ECO:0000313" key="16">
    <source>
        <dbReference type="Proteomes" id="UP001597079"/>
    </source>
</evidence>
<dbReference type="InterPro" id="IPR050095">
    <property type="entry name" value="ECF_ABC_transporter_ATP-bd"/>
</dbReference>
<keyword evidence="5" id="KW-1003">Cell membrane</keyword>
<dbReference type="InterPro" id="IPR003439">
    <property type="entry name" value="ABC_transporter-like_ATP-bd"/>
</dbReference>
<dbReference type="InterPro" id="IPR015856">
    <property type="entry name" value="ABC_transpr_CbiO/EcfA_su"/>
</dbReference>
<gene>
    <name evidence="15" type="ORF">ACFSB2_17990</name>
</gene>
<evidence type="ECO:0000256" key="13">
    <source>
        <dbReference type="SAM" id="Phobius"/>
    </source>
</evidence>
<dbReference type="PANTHER" id="PTHR43553">
    <property type="entry name" value="HEAVY METAL TRANSPORTER"/>
    <property type="match status" value="1"/>
</dbReference>
<keyword evidence="7" id="KW-0547">Nucleotide-binding</keyword>
<feature type="transmembrane region" description="Helical" evidence="13">
    <location>
        <begin position="318"/>
        <end position="351"/>
    </location>
</feature>
<keyword evidence="8 15" id="KW-0067">ATP-binding</keyword>
<evidence type="ECO:0000256" key="4">
    <source>
        <dbReference type="ARBA" id="ARBA00022448"/>
    </source>
</evidence>
<feature type="domain" description="ABC transporter" evidence="14">
    <location>
        <begin position="3"/>
        <end position="237"/>
    </location>
</feature>
<dbReference type="Pfam" id="PF00005">
    <property type="entry name" value="ABC_tran"/>
    <property type="match status" value="1"/>
</dbReference>
<feature type="transmembrane region" description="Helical" evidence="13">
    <location>
        <begin position="443"/>
        <end position="465"/>
    </location>
</feature>
<organism evidence="15 16">
    <name type="scientific">Alicyclobacillus fodiniaquatilis</name>
    <dbReference type="NCBI Taxonomy" id="1661150"/>
    <lineage>
        <taxon>Bacteria</taxon>
        <taxon>Bacillati</taxon>
        <taxon>Bacillota</taxon>
        <taxon>Bacilli</taxon>
        <taxon>Bacillales</taxon>
        <taxon>Alicyclobacillaceae</taxon>
        <taxon>Alicyclobacillus</taxon>
    </lineage>
</organism>
<comment type="subcellular location">
    <subcellularLocation>
        <location evidence="2">Cell membrane</location>
        <topology evidence="2">Peripheral membrane protein</topology>
    </subcellularLocation>
    <subcellularLocation>
        <location evidence="1">Membrane</location>
        <topology evidence="1">Multi-pass membrane protein</topology>
    </subcellularLocation>
</comment>
<dbReference type="PANTHER" id="PTHR43553:SF27">
    <property type="entry name" value="ENERGY-COUPLING FACTOR TRANSPORTER ATP-BINDING PROTEIN ECFA2"/>
    <property type="match status" value="1"/>
</dbReference>
<evidence type="ECO:0000256" key="3">
    <source>
        <dbReference type="ARBA" id="ARBA00005417"/>
    </source>
</evidence>
<evidence type="ECO:0000256" key="9">
    <source>
        <dbReference type="ARBA" id="ARBA00022967"/>
    </source>
</evidence>
<keyword evidence="4" id="KW-0813">Transport</keyword>
<keyword evidence="9" id="KW-1278">Translocase</keyword>
<evidence type="ECO:0000256" key="2">
    <source>
        <dbReference type="ARBA" id="ARBA00004202"/>
    </source>
</evidence>
<evidence type="ECO:0000256" key="5">
    <source>
        <dbReference type="ARBA" id="ARBA00022475"/>
    </source>
</evidence>
<evidence type="ECO:0000256" key="8">
    <source>
        <dbReference type="ARBA" id="ARBA00022840"/>
    </source>
</evidence>
<keyword evidence="6 13" id="KW-0812">Transmembrane</keyword>
<reference evidence="16" key="1">
    <citation type="journal article" date="2019" name="Int. J. Syst. Evol. Microbiol.">
        <title>The Global Catalogue of Microorganisms (GCM) 10K type strain sequencing project: providing services to taxonomists for standard genome sequencing and annotation.</title>
        <authorList>
            <consortium name="The Broad Institute Genomics Platform"/>
            <consortium name="The Broad Institute Genome Sequencing Center for Infectious Disease"/>
            <person name="Wu L."/>
            <person name="Ma J."/>
        </authorList>
    </citation>
    <scope>NUCLEOTIDE SEQUENCE [LARGE SCALE GENOMIC DNA]</scope>
    <source>
        <strain evidence="16">CGMCC 1.12286</strain>
    </source>
</reference>
<dbReference type="GO" id="GO:0005524">
    <property type="term" value="F:ATP binding"/>
    <property type="evidence" value="ECO:0007669"/>
    <property type="project" value="UniProtKB-KW"/>
</dbReference>
<dbReference type="Proteomes" id="UP001597079">
    <property type="component" value="Unassembled WGS sequence"/>
</dbReference>
<feature type="region of interest" description="Disordered" evidence="12">
    <location>
        <begin position="274"/>
        <end position="313"/>
    </location>
</feature>
<evidence type="ECO:0000259" key="14">
    <source>
        <dbReference type="PROSITE" id="PS50893"/>
    </source>
</evidence>
<keyword evidence="16" id="KW-1185">Reference proteome</keyword>
<dbReference type="PROSITE" id="PS50893">
    <property type="entry name" value="ABC_TRANSPORTER_2"/>
    <property type="match status" value="1"/>
</dbReference>
<evidence type="ECO:0000256" key="6">
    <source>
        <dbReference type="ARBA" id="ARBA00022692"/>
    </source>
</evidence>
<protein>
    <submittedName>
        <fullName evidence="15">ATP-binding cassette domain-containing protein</fullName>
    </submittedName>
</protein>
<comment type="similarity">
    <text evidence="3">Belongs to the ABC transporter superfamily.</text>
</comment>